<dbReference type="EMBL" id="LZPO01076631">
    <property type="protein sequence ID" value="OBS67879.1"/>
    <property type="molecule type" value="Genomic_DNA"/>
</dbReference>
<sequence length="343" mass="40005">YTVAIIKQPRHPPSRRKPSFPKRTTYFREYLKDRKADSALQFLVAIQKIMLETSEKTYKTALESITKTYFHSKTPPEELLQCDAPLIKEVAQMRHITTTTLMTLQSLVMKSLEEKWFKDYQEMFPPRPVEVEVETQTLPRKPSKLATHIQASQKHGWIKMISFIKSFCSYRRCMKNPKKLQQFIDFIRLEMYNTKENFSASPTTVSVRHTPVSPGSRGAEQENGETVLTKRRIFGHRVITINFAVNDLHFFSEIEKFNELVSSAHVLQINRAYNENDIILMRSKLNIIVKLYLVSDIPPKLRVNISESQKDIIFAAISEGHLDRTIFHGAIMSIFPVIMYFWK</sequence>
<dbReference type="InterPro" id="IPR016137">
    <property type="entry name" value="RGS"/>
</dbReference>
<dbReference type="InterPro" id="IPR036305">
    <property type="entry name" value="RGS_sf"/>
</dbReference>
<dbReference type="PROSITE" id="PS50132">
    <property type="entry name" value="RGS"/>
    <property type="match status" value="1"/>
</dbReference>
<evidence type="ECO:0000259" key="2">
    <source>
        <dbReference type="PROSITE" id="PS50132"/>
    </source>
</evidence>
<dbReference type="InterPro" id="IPR053282">
    <property type="entry name" value="RGS_domain-containing"/>
</dbReference>
<dbReference type="InterPro" id="IPR044926">
    <property type="entry name" value="RGS_subdomain_2"/>
</dbReference>
<organism evidence="3 4">
    <name type="scientific">Neotoma lepida</name>
    <name type="common">Desert woodrat</name>
    <dbReference type="NCBI Taxonomy" id="56216"/>
    <lineage>
        <taxon>Eukaryota</taxon>
        <taxon>Metazoa</taxon>
        <taxon>Chordata</taxon>
        <taxon>Craniata</taxon>
        <taxon>Vertebrata</taxon>
        <taxon>Euteleostomi</taxon>
        <taxon>Mammalia</taxon>
        <taxon>Eutheria</taxon>
        <taxon>Euarchontoglires</taxon>
        <taxon>Glires</taxon>
        <taxon>Rodentia</taxon>
        <taxon>Myomorpha</taxon>
        <taxon>Muroidea</taxon>
        <taxon>Cricetidae</taxon>
        <taxon>Neotominae</taxon>
        <taxon>Neotoma</taxon>
    </lineage>
</organism>
<protein>
    <recommendedName>
        <fullName evidence="2">RGS domain-containing protein</fullName>
    </recommendedName>
</protein>
<accession>A0A1A6GPT8</accession>
<reference evidence="3 4" key="1">
    <citation type="submission" date="2016-06" db="EMBL/GenBank/DDBJ databases">
        <title>The Draft Genome Sequence and Annotation of the Desert Woodrat Neotoma lepida.</title>
        <authorList>
            <person name="Campbell M."/>
            <person name="Oakeson K.F."/>
            <person name="Yandell M."/>
            <person name="Halpert J.R."/>
            <person name="Dearing D."/>
        </authorList>
    </citation>
    <scope>NUCLEOTIDE SEQUENCE [LARGE SCALE GENOMIC DNA]</scope>
    <source>
        <strain evidence="3">417</strain>
        <tissue evidence="3">Liver</tissue>
    </source>
</reference>
<dbReference type="SUPFAM" id="SSF48097">
    <property type="entry name" value="Regulator of G-protein signaling, RGS"/>
    <property type="match status" value="2"/>
</dbReference>
<evidence type="ECO:0000256" key="1">
    <source>
        <dbReference type="SAM" id="MobiDB-lite"/>
    </source>
</evidence>
<dbReference type="Pfam" id="PF00615">
    <property type="entry name" value="RGS"/>
    <property type="match status" value="1"/>
</dbReference>
<feature type="domain" description="RGS" evidence="2">
    <location>
        <begin position="26"/>
        <end position="75"/>
    </location>
</feature>
<dbReference type="Proteomes" id="UP000092124">
    <property type="component" value="Unassembled WGS sequence"/>
</dbReference>
<gene>
    <name evidence="3" type="ORF">A6R68_03580</name>
</gene>
<dbReference type="PANTHER" id="PTHR47079">
    <property type="entry name" value="REGULATOR OF G-PROTEIN SIGNALING PROTEIN-LIKE"/>
    <property type="match status" value="1"/>
</dbReference>
<keyword evidence="4" id="KW-1185">Reference proteome</keyword>
<dbReference type="Gene3D" id="1.10.167.10">
    <property type="entry name" value="Regulator of G-protein Signalling 4, domain 2"/>
    <property type="match status" value="1"/>
</dbReference>
<dbReference type="AlphaFoldDB" id="A0A1A6GPT8"/>
<feature type="region of interest" description="Disordered" evidence="1">
    <location>
        <begin position="203"/>
        <end position="224"/>
    </location>
</feature>
<dbReference type="OrthoDB" id="9644022at2759"/>
<name>A0A1A6GPT8_NEOLE</name>
<proteinExistence type="predicted"/>
<comment type="caution">
    <text evidence="3">The sequence shown here is derived from an EMBL/GenBank/DDBJ whole genome shotgun (WGS) entry which is preliminary data.</text>
</comment>
<evidence type="ECO:0000313" key="4">
    <source>
        <dbReference type="Proteomes" id="UP000092124"/>
    </source>
</evidence>
<feature type="non-terminal residue" evidence="3">
    <location>
        <position position="343"/>
    </location>
</feature>
<evidence type="ECO:0000313" key="3">
    <source>
        <dbReference type="EMBL" id="OBS67879.1"/>
    </source>
</evidence>
<dbReference type="PANTHER" id="PTHR47079:SF1">
    <property type="entry name" value="REGULATOR OF G-PROTEIN SIGNALING PROTEIN-LIKE"/>
    <property type="match status" value="1"/>
</dbReference>
<feature type="non-terminal residue" evidence="3">
    <location>
        <position position="1"/>
    </location>
</feature>
<dbReference type="STRING" id="56216.A0A1A6GPT8"/>